<protein>
    <submittedName>
        <fullName evidence="2">584_t:CDS:1</fullName>
    </submittedName>
</protein>
<feature type="transmembrane region" description="Helical" evidence="1">
    <location>
        <begin position="21"/>
        <end position="42"/>
    </location>
</feature>
<feature type="transmembrane region" description="Helical" evidence="1">
    <location>
        <begin position="209"/>
        <end position="231"/>
    </location>
</feature>
<accession>A0A9N8WE98</accession>
<dbReference type="OrthoDB" id="2422716at2759"/>
<sequence>MAIFGYQNNFSSMNVENLQKFALFRYFLIPFAIFLTVVPTGILSLTQQYQQNQSVTYTTIISQREELFQENIGDTLGGIVLIPNLTLSGDFVCVICAWIISMIGIFDFLRKNNLVGQFISAFLIVFTVLQFLSAIHSVVYIDQWIFEILSGSWQKAYLFDSELIREIQYEFSCKGYASVDDRSANMPYRFDECCSKMLMNRFGAQLFDVAKIVLLARFIQLIGVLIHAHIFNRVILHDIMMMYAEECDADHFYDDKEQHCISNSPNDLEEYNNNSWISSPATSLLLSKIYFGQMS</sequence>
<comment type="caution">
    <text evidence="2">The sequence shown here is derived from an EMBL/GenBank/DDBJ whole genome shotgun (WGS) entry which is preliminary data.</text>
</comment>
<reference evidence="2" key="1">
    <citation type="submission" date="2021-06" db="EMBL/GenBank/DDBJ databases">
        <authorList>
            <person name="Kallberg Y."/>
            <person name="Tangrot J."/>
            <person name="Rosling A."/>
        </authorList>
    </citation>
    <scope>NUCLEOTIDE SEQUENCE</scope>
    <source>
        <strain evidence="2">UK204</strain>
    </source>
</reference>
<name>A0A9N8WE98_9GLOM</name>
<dbReference type="EMBL" id="CAJVPQ010000500">
    <property type="protein sequence ID" value="CAG8486988.1"/>
    <property type="molecule type" value="Genomic_DNA"/>
</dbReference>
<keyword evidence="1" id="KW-1133">Transmembrane helix</keyword>
<keyword evidence="1" id="KW-0812">Transmembrane</keyword>
<proteinExistence type="predicted"/>
<feature type="transmembrane region" description="Helical" evidence="1">
    <location>
        <begin position="118"/>
        <end position="141"/>
    </location>
</feature>
<feature type="transmembrane region" description="Helical" evidence="1">
    <location>
        <begin position="85"/>
        <end position="106"/>
    </location>
</feature>
<organism evidence="2 3">
    <name type="scientific">Funneliformis caledonium</name>
    <dbReference type="NCBI Taxonomy" id="1117310"/>
    <lineage>
        <taxon>Eukaryota</taxon>
        <taxon>Fungi</taxon>
        <taxon>Fungi incertae sedis</taxon>
        <taxon>Mucoromycota</taxon>
        <taxon>Glomeromycotina</taxon>
        <taxon>Glomeromycetes</taxon>
        <taxon>Glomerales</taxon>
        <taxon>Glomeraceae</taxon>
        <taxon>Funneliformis</taxon>
    </lineage>
</organism>
<evidence type="ECO:0000256" key="1">
    <source>
        <dbReference type="SAM" id="Phobius"/>
    </source>
</evidence>
<evidence type="ECO:0000313" key="2">
    <source>
        <dbReference type="EMBL" id="CAG8486988.1"/>
    </source>
</evidence>
<gene>
    <name evidence="2" type="ORF">FCALED_LOCUS3007</name>
</gene>
<evidence type="ECO:0000313" key="3">
    <source>
        <dbReference type="Proteomes" id="UP000789570"/>
    </source>
</evidence>
<dbReference type="Proteomes" id="UP000789570">
    <property type="component" value="Unassembled WGS sequence"/>
</dbReference>
<dbReference type="AlphaFoldDB" id="A0A9N8WE98"/>
<keyword evidence="3" id="KW-1185">Reference proteome</keyword>
<keyword evidence="1" id="KW-0472">Membrane</keyword>